<evidence type="ECO:0000313" key="3">
    <source>
        <dbReference type="Proteomes" id="UP000430634"/>
    </source>
</evidence>
<gene>
    <name evidence="1" type="ORF">GCM10011572_31340</name>
    <name evidence="2" type="ORF">GM672_24565</name>
</gene>
<dbReference type="AlphaFoldDB" id="A0A6I3T3B6"/>
<reference evidence="1" key="1">
    <citation type="journal article" date="2014" name="Int. J. Syst. Evol. Microbiol.">
        <title>Complete genome of a new Firmicutes species belonging to the dominant human colonic microbiota ('Ruminococcus bicirculans') reveals two chromosomes and a selective capacity to utilize plant glucans.</title>
        <authorList>
            <consortium name="NISC Comparative Sequencing Program"/>
            <person name="Wegmann U."/>
            <person name="Louis P."/>
            <person name="Goesmann A."/>
            <person name="Henrissat B."/>
            <person name="Duncan S.H."/>
            <person name="Flint H.J."/>
        </authorList>
    </citation>
    <scope>NUCLEOTIDE SEQUENCE</scope>
    <source>
        <strain evidence="1">CGMCC 1.15931</strain>
    </source>
</reference>
<dbReference type="EMBL" id="BMKG01000012">
    <property type="protein sequence ID" value="GGC07441.1"/>
    <property type="molecule type" value="Genomic_DNA"/>
</dbReference>
<keyword evidence="4" id="KW-1185">Reference proteome</keyword>
<comment type="caution">
    <text evidence="2">The sequence shown here is derived from an EMBL/GenBank/DDBJ whole genome shotgun (WGS) entry which is preliminary data.</text>
</comment>
<accession>A0A6I3T3B6</accession>
<name>A0A6I3T3B6_9BURK</name>
<dbReference type="EMBL" id="WNKZ01000113">
    <property type="protein sequence ID" value="MTV55904.1"/>
    <property type="molecule type" value="Genomic_DNA"/>
</dbReference>
<evidence type="ECO:0000313" key="4">
    <source>
        <dbReference type="Proteomes" id="UP000622638"/>
    </source>
</evidence>
<organism evidence="2 3">
    <name type="scientific">Pseudoduganella buxea</name>
    <dbReference type="NCBI Taxonomy" id="1949069"/>
    <lineage>
        <taxon>Bacteria</taxon>
        <taxon>Pseudomonadati</taxon>
        <taxon>Pseudomonadota</taxon>
        <taxon>Betaproteobacteria</taxon>
        <taxon>Burkholderiales</taxon>
        <taxon>Oxalobacteraceae</taxon>
        <taxon>Telluria group</taxon>
        <taxon>Pseudoduganella</taxon>
    </lineage>
</organism>
<evidence type="ECO:0000313" key="1">
    <source>
        <dbReference type="EMBL" id="GGC07441.1"/>
    </source>
</evidence>
<proteinExistence type="predicted"/>
<reference evidence="2 3" key="3">
    <citation type="submission" date="2019-11" db="EMBL/GenBank/DDBJ databases">
        <title>Type strains purchased from KCTC, JCM and DSMZ.</title>
        <authorList>
            <person name="Lu H."/>
        </authorList>
    </citation>
    <scope>NUCLEOTIDE SEQUENCE [LARGE SCALE GENOMIC DNA]</scope>
    <source>
        <strain evidence="2 3">KCTC 52429</strain>
    </source>
</reference>
<reference evidence="1" key="4">
    <citation type="submission" date="2024-05" db="EMBL/GenBank/DDBJ databases">
        <authorList>
            <person name="Sun Q."/>
            <person name="Zhou Y."/>
        </authorList>
    </citation>
    <scope>NUCLEOTIDE SEQUENCE</scope>
    <source>
        <strain evidence="1">CGMCC 1.15931</strain>
    </source>
</reference>
<dbReference type="OrthoDB" id="8759963at2"/>
<sequence>MDTSGNARRATDETAAAPAGTSDLVRQGLLLQQASNTMAALEYLQSRGIDSAIIRRVLNGRDVREDDEIALAAAWELRRRTEAAGKQ</sequence>
<dbReference type="Proteomes" id="UP000622638">
    <property type="component" value="Unassembled WGS sequence"/>
</dbReference>
<evidence type="ECO:0000313" key="2">
    <source>
        <dbReference type="EMBL" id="MTV55904.1"/>
    </source>
</evidence>
<reference evidence="4" key="2">
    <citation type="journal article" date="2019" name="Int. J. Syst. Evol. Microbiol.">
        <title>The Global Catalogue of Microorganisms (GCM) 10K type strain sequencing project: providing services to taxonomists for standard genome sequencing and annotation.</title>
        <authorList>
            <consortium name="The Broad Institute Genomics Platform"/>
            <consortium name="The Broad Institute Genome Sequencing Center for Infectious Disease"/>
            <person name="Wu L."/>
            <person name="Ma J."/>
        </authorList>
    </citation>
    <scope>NUCLEOTIDE SEQUENCE [LARGE SCALE GENOMIC DNA]</scope>
    <source>
        <strain evidence="4">CGMCC 1.15931</strain>
    </source>
</reference>
<protein>
    <submittedName>
        <fullName evidence="2">Uncharacterized protein</fullName>
    </submittedName>
</protein>
<dbReference type="RefSeq" id="WP_155473158.1">
    <property type="nucleotide sequence ID" value="NZ_BMKG01000012.1"/>
</dbReference>
<dbReference type="Proteomes" id="UP000430634">
    <property type="component" value="Unassembled WGS sequence"/>
</dbReference>